<dbReference type="EMBL" id="CAKOGP040001714">
    <property type="protein sequence ID" value="CAJ1946650.1"/>
    <property type="molecule type" value="Genomic_DNA"/>
</dbReference>
<dbReference type="InterPro" id="IPR029041">
    <property type="entry name" value="FAD-linked_oxidoreductase-like"/>
</dbReference>
<dbReference type="InterPro" id="IPR003171">
    <property type="entry name" value="Mehydrof_redctse-like"/>
</dbReference>
<dbReference type="GO" id="GO:0004489">
    <property type="term" value="F:methylenetetrahydrofolate reductase [NAD(P)H] activity"/>
    <property type="evidence" value="ECO:0007669"/>
    <property type="project" value="InterPro"/>
</dbReference>
<protein>
    <recommendedName>
        <fullName evidence="9">Methylenetetrahydrofolate reductase (NAD(P)H)</fullName>
    </recommendedName>
</protein>
<dbReference type="Pfam" id="PF02219">
    <property type="entry name" value="MTHFR"/>
    <property type="match status" value="1"/>
</dbReference>
<comment type="caution">
    <text evidence="7">The sequence shown here is derived from an EMBL/GenBank/DDBJ whole genome shotgun (WGS) entry which is preliminary data.</text>
</comment>
<reference evidence="7" key="1">
    <citation type="submission" date="2023-08" db="EMBL/GenBank/DDBJ databases">
        <authorList>
            <person name="Audoor S."/>
            <person name="Bilcke G."/>
        </authorList>
    </citation>
    <scope>NUCLEOTIDE SEQUENCE</scope>
</reference>
<dbReference type="SUPFAM" id="SSF51730">
    <property type="entry name" value="FAD-linked oxidoreductase"/>
    <property type="match status" value="1"/>
</dbReference>
<keyword evidence="6" id="KW-0812">Transmembrane</keyword>
<evidence type="ECO:0000256" key="5">
    <source>
        <dbReference type="ARBA" id="ARBA00023002"/>
    </source>
</evidence>
<accession>A0AAD2PTX9</accession>
<feature type="transmembrane region" description="Helical" evidence="6">
    <location>
        <begin position="369"/>
        <end position="389"/>
    </location>
</feature>
<dbReference type="GO" id="GO:0006555">
    <property type="term" value="P:methionine metabolic process"/>
    <property type="evidence" value="ECO:0007669"/>
    <property type="project" value="InterPro"/>
</dbReference>
<dbReference type="AlphaFoldDB" id="A0AAD2PTX9"/>
<evidence type="ECO:0008006" key="9">
    <source>
        <dbReference type="Google" id="ProtNLM"/>
    </source>
</evidence>
<keyword evidence="4" id="KW-0274">FAD</keyword>
<keyword evidence="6" id="KW-1133">Transmembrane helix</keyword>
<evidence type="ECO:0000256" key="3">
    <source>
        <dbReference type="ARBA" id="ARBA00022630"/>
    </source>
</evidence>
<dbReference type="Proteomes" id="UP001295423">
    <property type="component" value="Unassembled WGS sequence"/>
</dbReference>
<keyword evidence="8" id="KW-1185">Reference proteome</keyword>
<dbReference type="Gene3D" id="3.20.20.220">
    <property type="match status" value="1"/>
</dbReference>
<name>A0AAD2PTX9_9STRA</name>
<comment type="pathway">
    <text evidence="2">One-carbon metabolism; tetrahydrofolate interconversion.</text>
</comment>
<evidence type="ECO:0000256" key="4">
    <source>
        <dbReference type="ARBA" id="ARBA00022827"/>
    </source>
</evidence>
<sequence>MATSSAQDDPLSRRMANPARPVFLLGEVPPGEGTQPGKCLEIATKFAARSRALATDGFIVYDIQDEPGRSDIKRPFPFRHLMNSSKYASLLAKTANKPCCVYKCVADAEFDNWIDTAVSEHGHSAVNLVGRASSTGEYVGPTISEAMKIVNAKKGLEFGCVCIAERHTLEAAKARGKDYPTEHLNMLRKQKAGAEWFISQAVYDAEPTIRLLKDYAASCREQGIVPRKVILTFAPVSRQKTMNFIKWLGVRVPEETESKILNAEQPVDESVKLLCDMLKEILEECSGIGVPLGISCESVSIYKKEIDAVHELFRKLQDILLTSRGTPWVVQWVEVMPPAGLAEKKVLALTNSDARNDSQSKSSDSTLTLLHVLLGAALVTFGTILGSSLNGSRKK</sequence>
<evidence type="ECO:0000256" key="2">
    <source>
        <dbReference type="ARBA" id="ARBA00004777"/>
    </source>
</evidence>
<organism evidence="7 8">
    <name type="scientific">Cylindrotheca closterium</name>
    <dbReference type="NCBI Taxonomy" id="2856"/>
    <lineage>
        <taxon>Eukaryota</taxon>
        <taxon>Sar</taxon>
        <taxon>Stramenopiles</taxon>
        <taxon>Ochrophyta</taxon>
        <taxon>Bacillariophyta</taxon>
        <taxon>Bacillariophyceae</taxon>
        <taxon>Bacillariophycidae</taxon>
        <taxon>Bacillariales</taxon>
        <taxon>Bacillariaceae</taxon>
        <taxon>Cylindrotheca</taxon>
    </lineage>
</organism>
<gene>
    <name evidence="7" type="ORF">CYCCA115_LOCUS10769</name>
</gene>
<evidence type="ECO:0000313" key="7">
    <source>
        <dbReference type="EMBL" id="CAJ1946650.1"/>
    </source>
</evidence>
<keyword evidence="5" id="KW-0560">Oxidoreductase</keyword>
<evidence type="ECO:0000256" key="6">
    <source>
        <dbReference type="SAM" id="Phobius"/>
    </source>
</evidence>
<keyword evidence="3" id="KW-0285">Flavoprotein</keyword>
<comment type="cofactor">
    <cofactor evidence="1">
        <name>FAD</name>
        <dbReference type="ChEBI" id="CHEBI:57692"/>
    </cofactor>
</comment>
<evidence type="ECO:0000256" key="1">
    <source>
        <dbReference type="ARBA" id="ARBA00001974"/>
    </source>
</evidence>
<keyword evidence="6" id="KW-0472">Membrane</keyword>
<evidence type="ECO:0000313" key="8">
    <source>
        <dbReference type="Proteomes" id="UP001295423"/>
    </source>
</evidence>
<proteinExistence type="predicted"/>